<keyword evidence="1" id="KW-1133">Transmembrane helix</keyword>
<keyword evidence="1" id="KW-0812">Transmembrane</keyword>
<evidence type="ECO:0008006" key="4">
    <source>
        <dbReference type="Google" id="ProtNLM"/>
    </source>
</evidence>
<accession>A2GAZ9</accession>
<name>A2GAZ9_TRIV3</name>
<feature type="transmembrane region" description="Helical" evidence="1">
    <location>
        <begin position="32"/>
        <end position="59"/>
    </location>
</feature>
<organism evidence="2 3">
    <name type="scientific">Trichomonas vaginalis (strain ATCC PRA-98 / G3)</name>
    <dbReference type="NCBI Taxonomy" id="412133"/>
    <lineage>
        <taxon>Eukaryota</taxon>
        <taxon>Metamonada</taxon>
        <taxon>Parabasalia</taxon>
        <taxon>Trichomonadida</taxon>
        <taxon>Trichomonadidae</taxon>
        <taxon>Trichomonas</taxon>
    </lineage>
</organism>
<evidence type="ECO:0000256" key="1">
    <source>
        <dbReference type="SAM" id="Phobius"/>
    </source>
</evidence>
<dbReference type="SUPFAM" id="SSF53448">
    <property type="entry name" value="Nucleotide-diphospho-sugar transferases"/>
    <property type="match status" value="1"/>
</dbReference>
<sequence>MIYPILGVLPVICFVAFNYSRVKEVVTLITFYLGLVIPLAYSEIGLVISLLFYTISFSYDVFFATQSSDKSDDTKFYPLLRNVCSIVLTVAYSVFLIISLMNTDTKIQTNIFDTFIPLVTPYSSIRPNNIMVARSAARLISADYDFSDCPLCHNPLPVETHSSKRDLIIIFATFEAHRAVVPIRTIRTAGCQAKILLITDETTSIPWEIQRCGVTVVTTKVDKEANLNVKRGIRFPFMQDFLPLVKDKFDRILYMDGFDTVFQSDPFPAFSTKNTLHYSGENHTYRINYVLSNWRERAPNFNVPHWMDREVKCNGLILADLETMWKISYMENALFYRNGDNICEDQTFYEFLIEEGMIEAHGIKLFRNKELASILWSKEKYTHSKLGYIKQINTSWYPAIVHQAMNIFEWRELIWQSCR</sequence>
<gene>
    <name evidence="2" type="ORF">TVAG_593030</name>
</gene>
<keyword evidence="1" id="KW-0472">Membrane</keyword>
<protein>
    <recommendedName>
        <fullName evidence="4">Nucleotide-diphospho-sugar transferase domain-containing protein</fullName>
    </recommendedName>
</protein>
<feature type="transmembrane region" description="Helical" evidence="1">
    <location>
        <begin position="79"/>
        <end position="101"/>
    </location>
</feature>
<reference evidence="2" key="1">
    <citation type="submission" date="2006-10" db="EMBL/GenBank/DDBJ databases">
        <authorList>
            <person name="Amadeo P."/>
            <person name="Zhao Q."/>
            <person name="Wortman J."/>
            <person name="Fraser-Liggett C."/>
            <person name="Carlton J."/>
        </authorList>
    </citation>
    <scope>NUCLEOTIDE SEQUENCE</scope>
    <source>
        <strain evidence="2">G3</strain>
    </source>
</reference>
<dbReference type="VEuPathDB" id="TrichDB:TVAG_593030"/>
<dbReference type="VEuPathDB" id="TrichDB:TVAGG3_0285850"/>
<evidence type="ECO:0000313" key="2">
    <source>
        <dbReference type="EMBL" id="EAX85666.1"/>
    </source>
</evidence>
<keyword evidence="3" id="KW-1185">Reference proteome</keyword>
<evidence type="ECO:0000313" key="3">
    <source>
        <dbReference type="Proteomes" id="UP000001542"/>
    </source>
</evidence>
<dbReference type="InterPro" id="IPR029044">
    <property type="entry name" value="Nucleotide-diphossugar_trans"/>
</dbReference>
<dbReference type="AlphaFoldDB" id="A2GAZ9"/>
<dbReference type="KEGG" id="tva:75648063"/>
<proteinExistence type="predicted"/>
<dbReference type="InParanoid" id="A2GAZ9"/>
<dbReference type="EMBL" id="DS114865">
    <property type="protein sequence ID" value="EAX85666.1"/>
    <property type="molecule type" value="Genomic_DNA"/>
</dbReference>
<reference evidence="2" key="2">
    <citation type="journal article" date="2007" name="Science">
        <title>Draft genome sequence of the sexually transmitted pathogen Trichomonas vaginalis.</title>
        <authorList>
            <person name="Carlton J.M."/>
            <person name="Hirt R.P."/>
            <person name="Silva J.C."/>
            <person name="Delcher A.L."/>
            <person name="Schatz M."/>
            <person name="Zhao Q."/>
            <person name="Wortman J.R."/>
            <person name="Bidwell S.L."/>
            <person name="Alsmark U.C.M."/>
            <person name="Besteiro S."/>
            <person name="Sicheritz-Ponten T."/>
            <person name="Noel C.J."/>
            <person name="Dacks J.B."/>
            <person name="Foster P.G."/>
            <person name="Simillion C."/>
            <person name="Van de Peer Y."/>
            <person name="Miranda-Saavedra D."/>
            <person name="Barton G.J."/>
            <person name="Westrop G.D."/>
            <person name="Mueller S."/>
            <person name="Dessi D."/>
            <person name="Fiori P.L."/>
            <person name="Ren Q."/>
            <person name="Paulsen I."/>
            <person name="Zhang H."/>
            <person name="Bastida-Corcuera F.D."/>
            <person name="Simoes-Barbosa A."/>
            <person name="Brown M.T."/>
            <person name="Hayes R.D."/>
            <person name="Mukherjee M."/>
            <person name="Okumura C.Y."/>
            <person name="Schneider R."/>
            <person name="Smith A.J."/>
            <person name="Vanacova S."/>
            <person name="Villalvazo M."/>
            <person name="Haas B.J."/>
            <person name="Pertea M."/>
            <person name="Feldblyum T.V."/>
            <person name="Utterback T.R."/>
            <person name="Shu C.L."/>
            <person name="Osoegawa K."/>
            <person name="de Jong P.J."/>
            <person name="Hrdy I."/>
            <person name="Horvathova L."/>
            <person name="Zubacova Z."/>
            <person name="Dolezal P."/>
            <person name="Malik S.B."/>
            <person name="Logsdon J.M. Jr."/>
            <person name="Henze K."/>
            <person name="Gupta A."/>
            <person name="Wang C.C."/>
            <person name="Dunne R.L."/>
            <person name="Upcroft J.A."/>
            <person name="Upcroft P."/>
            <person name="White O."/>
            <person name="Salzberg S.L."/>
            <person name="Tang P."/>
            <person name="Chiu C.-H."/>
            <person name="Lee Y.-S."/>
            <person name="Embley T.M."/>
            <person name="Coombs G.H."/>
            <person name="Mottram J.C."/>
            <person name="Tachezy J."/>
            <person name="Fraser-Liggett C.M."/>
            <person name="Johnson P.J."/>
        </authorList>
    </citation>
    <scope>NUCLEOTIDE SEQUENCE [LARGE SCALE GENOMIC DNA]</scope>
    <source>
        <strain evidence="2">G3</strain>
    </source>
</reference>
<dbReference type="RefSeq" id="XP_001298596.1">
    <property type="nucleotide sequence ID" value="XM_001298595.1"/>
</dbReference>
<dbReference type="Proteomes" id="UP000001542">
    <property type="component" value="Unassembled WGS sequence"/>
</dbReference>